<evidence type="ECO:0000256" key="1">
    <source>
        <dbReference type="ARBA" id="ARBA00001164"/>
    </source>
</evidence>
<keyword evidence="6 9" id="KW-0822">Tryptophan biosynthesis</keyword>
<keyword evidence="8 9" id="KW-0413">Isomerase</keyword>
<dbReference type="GO" id="GO:0004640">
    <property type="term" value="F:phosphoribosylanthranilate isomerase activity"/>
    <property type="evidence" value="ECO:0007669"/>
    <property type="project" value="UniProtKB-UniRule"/>
</dbReference>
<dbReference type="CDD" id="cd00405">
    <property type="entry name" value="PRAI"/>
    <property type="match status" value="1"/>
</dbReference>
<keyword evidence="5 9" id="KW-0028">Amino-acid biosynthesis</keyword>
<dbReference type="InterPro" id="IPR044643">
    <property type="entry name" value="TrpF_fam"/>
</dbReference>
<sequence>MKTKKVMVKVCGLQRKSDLLYAVKLGVDALGFILADSPRQVSIKKVKKITTGLPPFVIRVAVVVNPSQEKLIEIIESQLFDYIQFHGQEDPDLLRKVPLKTIKAIPVAKSSDLKLVDQYREAADYLLFDTKAGQQTGGTGKTFNWQLLAQQEFEQPFILAGGLGADNIETALQQVKPAAVDINSKIETSPGIKSNRLLEQVITKIRNFQVEKSGKLKLKFI</sequence>
<name>A0A1I4M6H6_9FIRM</name>
<comment type="catalytic activity">
    <reaction evidence="1 9">
        <text>N-(5-phospho-beta-D-ribosyl)anthranilate = 1-(2-carboxyphenylamino)-1-deoxy-D-ribulose 5-phosphate</text>
        <dbReference type="Rhea" id="RHEA:21540"/>
        <dbReference type="ChEBI" id="CHEBI:18277"/>
        <dbReference type="ChEBI" id="CHEBI:58613"/>
        <dbReference type="EC" id="5.3.1.24"/>
    </reaction>
</comment>
<evidence type="ECO:0000313" key="12">
    <source>
        <dbReference type="Proteomes" id="UP000199006"/>
    </source>
</evidence>
<evidence type="ECO:0000256" key="4">
    <source>
        <dbReference type="ARBA" id="ARBA00022272"/>
    </source>
</evidence>
<keyword evidence="7 9" id="KW-0057">Aromatic amino acid biosynthesis</keyword>
<dbReference type="AlphaFoldDB" id="A0A1I4M6H6"/>
<dbReference type="RefSeq" id="WP_089862520.1">
    <property type="nucleotide sequence ID" value="NZ_FOTI01000049.1"/>
</dbReference>
<evidence type="ECO:0000256" key="9">
    <source>
        <dbReference type="HAMAP-Rule" id="MF_00135"/>
    </source>
</evidence>
<evidence type="ECO:0000313" key="11">
    <source>
        <dbReference type="EMBL" id="SFL98693.1"/>
    </source>
</evidence>
<dbReference type="PANTHER" id="PTHR42894:SF1">
    <property type="entry name" value="N-(5'-PHOSPHORIBOSYL)ANTHRANILATE ISOMERASE"/>
    <property type="match status" value="1"/>
</dbReference>
<dbReference type="STRING" id="29563.SAMN02983006_02512"/>
<keyword evidence="12" id="KW-1185">Reference proteome</keyword>
<evidence type="ECO:0000256" key="8">
    <source>
        <dbReference type="ARBA" id="ARBA00023235"/>
    </source>
</evidence>
<comment type="pathway">
    <text evidence="2 9">Amino-acid biosynthesis; L-tryptophan biosynthesis; L-tryptophan from chorismate: step 3/5.</text>
</comment>
<dbReference type="UniPathway" id="UPA00035">
    <property type="reaction ID" value="UER00042"/>
</dbReference>
<dbReference type="Proteomes" id="UP000199006">
    <property type="component" value="Unassembled WGS sequence"/>
</dbReference>
<dbReference type="InterPro" id="IPR001240">
    <property type="entry name" value="PRAI_dom"/>
</dbReference>
<dbReference type="Pfam" id="PF00697">
    <property type="entry name" value="PRAI"/>
    <property type="match status" value="1"/>
</dbReference>
<dbReference type="GO" id="GO:0000162">
    <property type="term" value="P:L-tryptophan biosynthetic process"/>
    <property type="evidence" value="ECO:0007669"/>
    <property type="project" value="UniProtKB-UniRule"/>
</dbReference>
<dbReference type="EMBL" id="FOTI01000049">
    <property type="protein sequence ID" value="SFL98693.1"/>
    <property type="molecule type" value="Genomic_DNA"/>
</dbReference>
<dbReference type="InterPro" id="IPR013785">
    <property type="entry name" value="Aldolase_TIM"/>
</dbReference>
<organism evidence="11 12">
    <name type="scientific">Halanaerobium salsuginis</name>
    <dbReference type="NCBI Taxonomy" id="29563"/>
    <lineage>
        <taxon>Bacteria</taxon>
        <taxon>Bacillati</taxon>
        <taxon>Bacillota</taxon>
        <taxon>Clostridia</taxon>
        <taxon>Halanaerobiales</taxon>
        <taxon>Halanaerobiaceae</taxon>
        <taxon>Halanaerobium</taxon>
    </lineage>
</organism>
<gene>
    <name evidence="9" type="primary">trpF</name>
    <name evidence="11" type="ORF">SAMN02983006_02512</name>
</gene>
<dbReference type="Gene3D" id="3.20.20.70">
    <property type="entry name" value="Aldolase class I"/>
    <property type="match status" value="1"/>
</dbReference>
<comment type="similarity">
    <text evidence="9">Belongs to the TrpF family.</text>
</comment>
<reference evidence="11 12" key="1">
    <citation type="submission" date="2016-10" db="EMBL/GenBank/DDBJ databases">
        <authorList>
            <person name="de Groot N.N."/>
        </authorList>
    </citation>
    <scope>NUCLEOTIDE SEQUENCE [LARGE SCALE GENOMIC DNA]</scope>
    <source>
        <strain evidence="11 12">ATCC 51327</strain>
    </source>
</reference>
<accession>A0A1I4M6H6</accession>
<dbReference type="EC" id="5.3.1.24" evidence="3 9"/>
<dbReference type="SUPFAM" id="SSF51366">
    <property type="entry name" value="Ribulose-phoshate binding barrel"/>
    <property type="match status" value="1"/>
</dbReference>
<dbReference type="HAMAP" id="MF_00135">
    <property type="entry name" value="PRAI"/>
    <property type="match status" value="1"/>
</dbReference>
<dbReference type="InterPro" id="IPR011060">
    <property type="entry name" value="RibuloseP-bd_barrel"/>
</dbReference>
<evidence type="ECO:0000256" key="6">
    <source>
        <dbReference type="ARBA" id="ARBA00022822"/>
    </source>
</evidence>
<dbReference type="OrthoDB" id="9786954at2"/>
<evidence type="ECO:0000259" key="10">
    <source>
        <dbReference type="Pfam" id="PF00697"/>
    </source>
</evidence>
<evidence type="ECO:0000256" key="5">
    <source>
        <dbReference type="ARBA" id="ARBA00022605"/>
    </source>
</evidence>
<proteinExistence type="inferred from homology"/>
<evidence type="ECO:0000256" key="7">
    <source>
        <dbReference type="ARBA" id="ARBA00023141"/>
    </source>
</evidence>
<dbReference type="PANTHER" id="PTHR42894">
    <property type="entry name" value="N-(5'-PHOSPHORIBOSYL)ANTHRANILATE ISOMERASE"/>
    <property type="match status" value="1"/>
</dbReference>
<evidence type="ECO:0000256" key="3">
    <source>
        <dbReference type="ARBA" id="ARBA00012572"/>
    </source>
</evidence>
<protein>
    <recommendedName>
        <fullName evidence="4 9">N-(5'-phosphoribosyl)anthranilate isomerase</fullName>
        <shortName evidence="9">PRAI</shortName>
        <ecNumber evidence="3 9">5.3.1.24</ecNumber>
    </recommendedName>
</protein>
<feature type="domain" description="N-(5'phosphoribosyl) anthranilate isomerase (PRAI)" evidence="10">
    <location>
        <begin position="8"/>
        <end position="202"/>
    </location>
</feature>
<evidence type="ECO:0000256" key="2">
    <source>
        <dbReference type="ARBA" id="ARBA00004664"/>
    </source>
</evidence>